<evidence type="ECO:0000313" key="4">
    <source>
        <dbReference type="EMBL" id="PUV25599.1"/>
    </source>
</evidence>
<comment type="caution">
    <text evidence="4">The sequence shown here is derived from an EMBL/GenBank/DDBJ whole genome shotgun (WGS) entry which is preliminary data.</text>
</comment>
<dbReference type="Gene3D" id="3.90.79.10">
    <property type="entry name" value="Nucleoside Triphosphate Pyrophosphohydrolase"/>
    <property type="match status" value="1"/>
</dbReference>
<dbReference type="InterPro" id="IPR000086">
    <property type="entry name" value="NUDIX_hydrolase_dom"/>
</dbReference>
<organism evidence="4 5">
    <name type="scientific">Sphingobacterium athyrii</name>
    <dbReference type="NCBI Taxonomy" id="2152717"/>
    <lineage>
        <taxon>Bacteria</taxon>
        <taxon>Pseudomonadati</taxon>
        <taxon>Bacteroidota</taxon>
        <taxon>Sphingobacteriia</taxon>
        <taxon>Sphingobacteriales</taxon>
        <taxon>Sphingobacteriaceae</taxon>
        <taxon>Sphingobacterium</taxon>
    </lineage>
</organism>
<dbReference type="PROSITE" id="PS51462">
    <property type="entry name" value="NUDIX"/>
    <property type="match status" value="1"/>
</dbReference>
<comment type="cofactor">
    <cofactor evidence="1">
        <name>Mg(2+)</name>
        <dbReference type="ChEBI" id="CHEBI:18420"/>
    </cofactor>
</comment>
<protein>
    <recommendedName>
        <fullName evidence="3">Nudix hydrolase domain-containing protein</fullName>
    </recommendedName>
</protein>
<accession>A0A363NXS2</accession>
<evidence type="ECO:0000256" key="2">
    <source>
        <dbReference type="ARBA" id="ARBA00022801"/>
    </source>
</evidence>
<proteinExistence type="predicted"/>
<name>A0A363NXS2_9SPHI</name>
<dbReference type="CDD" id="cd04690">
    <property type="entry name" value="NUDIX_Hydrolase"/>
    <property type="match status" value="1"/>
</dbReference>
<dbReference type="PANTHER" id="PTHR43046:SF14">
    <property type="entry name" value="MUTT_NUDIX FAMILY PROTEIN"/>
    <property type="match status" value="1"/>
</dbReference>
<dbReference type="GO" id="GO:0016787">
    <property type="term" value="F:hydrolase activity"/>
    <property type="evidence" value="ECO:0007669"/>
    <property type="project" value="UniProtKB-KW"/>
</dbReference>
<keyword evidence="2" id="KW-0378">Hydrolase</keyword>
<dbReference type="RefSeq" id="WP_108631920.1">
    <property type="nucleotide sequence ID" value="NZ_QCXX01000001.1"/>
</dbReference>
<sequence length="135" mass="15416">MHKIVICSAMMIGPDGDLLMVRKKGSYYFQLPGGKIAVGEDDVTALVRELREELQFDANGTPLQFIGQHCTQAVNEIDTLVEGRIYLIQLDTQFTFLPQAELEEVQWIRKDNWQNYQLAHLAAEFVVPKWLSGDF</sequence>
<gene>
    <name evidence="4" type="ORF">DCO56_01010</name>
</gene>
<dbReference type="Pfam" id="PF00293">
    <property type="entry name" value="NUDIX"/>
    <property type="match status" value="1"/>
</dbReference>
<dbReference type="PANTHER" id="PTHR43046">
    <property type="entry name" value="GDP-MANNOSE MANNOSYL HYDROLASE"/>
    <property type="match status" value="1"/>
</dbReference>
<dbReference type="Proteomes" id="UP000250831">
    <property type="component" value="Unassembled WGS sequence"/>
</dbReference>
<feature type="domain" description="Nudix hydrolase" evidence="3">
    <location>
        <begin position="2"/>
        <end position="132"/>
    </location>
</feature>
<evidence type="ECO:0000256" key="1">
    <source>
        <dbReference type="ARBA" id="ARBA00001946"/>
    </source>
</evidence>
<evidence type="ECO:0000259" key="3">
    <source>
        <dbReference type="PROSITE" id="PS51462"/>
    </source>
</evidence>
<reference evidence="4 5" key="1">
    <citation type="submission" date="2018-04" db="EMBL/GenBank/DDBJ databases">
        <title>Sphingobacterium sp. M46 Genome.</title>
        <authorList>
            <person name="Cheng J."/>
            <person name="Li Y."/>
        </authorList>
    </citation>
    <scope>NUCLEOTIDE SEQUENCE [LARGE SCALE GENOMIC DNA]</scope>
    <source>
        <strain evidence="4 5">M46</strain>
    </source>
</reference>
<keyword evidence="5" id="KW-1185">Reference proteome</keyword>
<dbReference type="AlphaFoldDB" id="A0A363NXS2"/>
<dbReference type="OrthoDB" id="9787880at2"/>
<evidence type="ECO:0000313" key="5">
    <source>
        <dbReference type="Proteomes" id="UP000250831"/>
    </source>
</evidence>
<dbReference type="EMBL" id="QCXX01000001">
    <property type="protein sequence ID" value="PUV25599.1"/>
    <property type="molecule type" value="Genomic_DNA"/>
</dbReference>
<dbReference type="SUPFAM" id="SSF55811">
    <property type="entry name" value="Nudix"/>
    <property type="match status" value="1"/>
</dbReference>
<dbReference type="InterPro" id="IPR015797">
    <property type="entry name" value="NUDIX_hydrolase-like_dom_sf"/>
</dbReference>